<dbReference type="Proteomes" id="UP001412239">
    <property type="component" value="Unassembled WGS sequence"/>
</dbReference>
<keyword evidence="4 7" id="KW-0812">Transmembrane</keyword>
<dbReference type="SUPFAM" id="SSF103481">
    <property type="entry name" value="Multidrug resistance efflux transporter EmrE"/>
    <property type="match status" value="1"/>
</dbReference>
<feature type="transmembrane region" description="Helical" evidence="7">
    <location>
        <begin position="231"/>
        <end position="251"/>
    </location>
</feature>
<organism evidence="8 9">
    <name type="scientific">Tuber aestivum</name>
    <name type="common">summer truffle</name>
    <dbReference type="NCBI Taxonomy" id="59557"/>
    <lineage>
        <taxon>Eukaryota</taxon>
        <taxon>Fungi</taxon>
        <taxon>Dikarya</taxon>
        <taxon>Ascomycota</taxon>
        <taxon>Pezizomycotina</taxon>
        <taxon>Pezizomycetes</taxon>
        <taxon>Pezizales</taxon>
        <taxon>Tuberaceae</taxon>
        <taxon>Tuber</taxon>
    </lineage>
</organism>
<reference evidence="8" key="1">
    <citation type="submission" date="2015-10" db="EMBL/GenBank/DDBJ databases">
        <authorList>
            <person name="Regsiter A."/>
            <person name="william w."/>
        </authorList>
    </citation>
    <scope>NUCLEOTIDE SEQUENCE</scope>
    <source>
        <strain evidence="8">Montdore</strain>
    </source>
</reference>
<feature type="transmembrane region" description="Helical" evidence="7">
    <location>
        <begin position="193"/>
        <end position="211"/>
    </location>
</feature>
<evidence type="ECO:0000256" key="3">
    <source>
        <dbReference type="ARBA" id="ARBA00022448"/>
    </source>
</evidence>
<evidence type="ECO:0000256" key="1">
    <source>
        <dbReference type="ARBA" id="ARBA00004141"/>
    </source>
</evidence>
<evidence type="ECO:0000313" key="9">
    <source>
        <dbReference type="Proteomes" id="UP001412239"/>
    </source>
</evidence>
<comment type="subcellular location">
    <subcellularLocation>
        <location evidence="1">Membrane</location>
        <topology evidence="1">Multi-pass membrane protein</topology>
    </subcellularLocation>
</comment>
<gene>
    <name evidence="8" type="ORF">GSTUAT00008466001</name>
</gene>
<dbReference type="InterPro" id="IPR052221">
    <property type="entry name" value="SLC35F_Transporter"/>
</dbReference>
<feature type="transmembrane region" description="Helical" evidence="7">
    <location>
        <begin position="58"/>
        <end position="83"/>
    </location>
</feature>
<evidence type="ECO:0000256" key="6">
    <source>
        <dbReference type="ARBA" id="ARBA00023136"/>
    </source>
</evidence>
<dbReference type="PANTHER" id="PTHR14233">
    <property type="entry name" value="DUF914-RELATED"/>
    <property type="match status" value="1"/>
</dbReference>
<keyword evidence="6 7" id="KW-0472">Membrane</keyword>
<protein>
    <recommendedName>
        <fullName evidence="10">EamA domain-containing protein</fullName>
    </recommendedName>
</protein>
<keyword evidence="3" id="KW-0813">Transport</keyword>
<evidence type="ECO:0000256" key="4">
    <source>
        <dbReference type="ARBA" id="ARBA00022692"/>
    </source>
</evidence>
<feature type="transmembrane region" description="Helical" evidence="7">
    <location>
        <begin position="320"/>
        <end position="345"/>
    </location>
</feature>
<dbReference type="InterPro" id="IPR037185">
    <property type="entry name" value="EmrE-like"/>
</dbReference>
<dbReference type="Pfam" id="PF06027">
    <property type="entry name" value="SLC35F"/>
    <property type="match status" value="1"/>
</dbReference>
<keyword evidence="9" id="KW-1185">Reference proteome</keyword>
<feature type="transmembrane region" description="Helical" evidence="7">
    <location>
        <begin position="263"/>
        <end position="283"/>
    </location>
</feature>
<evidence type="ECO:0000313" key="8">
    <source>
        <dbReference type="EMBL" id="CUS07449.1"/>
    </source>
</evidence>
<evidence type="ECO:0008006" key="10">
    <source>
        <dbReference type="Google" id="ProtNLM"/>
    </source>
</evidence>
<evidence type="ECO:0000256" key="2">
    <source>
        <dbReference type="ARBA" id="ARBA00007863"/>
    </source>
</evidence>
<sequence length="444" mass="49194">MGSNMTETRKEHAELAINPHPDDLCAHRRSVPASTVATIEEVPPVKEGRFAFLKTFRFYQVLFIGQVLALCLVSTNTFSLLLVNEGTSIPAFQSFFSYVLLNLVYTGYTLYKYGPKQWAQMVLKDGWRCTPQTLPNIAPRDNFILAFLDVEGNYFVVLAYRYTTMLSAQLINFWAIVVVVILSFLFLRVRYSIPQILGILICCGGMGVLLASDAMDGVALGGMPTELKGDLFMLLGATMYGFSNVVEEFFVSKKPLFEVIGQLAFWGMLINGTQAGIFDRASFRSATWNGKVGGYMSGYTLTLFTFYSIMPILLRMSSAAFFNISILTTSFWGVLIGIRVFGYVIRKLYPVAFVMIILGSPPSPPRPRFRKNVDLTFSGLITYFAFQNSLGESRKPWLGINQEKGIAGVGTAKRKVKVDMETGYGDSAAEGVAGTREATDTTGK</sequence>
<dbReference type="GO" id="GO:0016020">
    <property type="term" value="C:membrane"/>
    <property type="evidence" value="ECO:0007669"/>
    <property type="project" value="UniProtKB-SubCell"/>
</dbReference>
<feature type="transmembrane region" description="Helical" evidence="7">
    <location>
        <begin position="95"/>
        <end position="111"/>
    </location>
</feature>
<dbReference type="InterPro" id="IPR009262">
    <property type="entry name" value="SLC35_F1/F2/F6"/>
</dbReference>
<evidence type="ECO:0000256" key="5">
    <source>
        <dbReference type="ARBA" id="ARBA00022989"/>
    </source>
</evidence>
<evidence type="ECO:0000256" key="7">
    <source>
        <dbReference type="SAM" id="Phobius"/>
    </source>
</evidence>
<dbReference type="AlphaFoldDB" id="A0A292PIY6"/>
<feature type="transmembrane region" description="Helical" evidence="7">
    <location>
        <begin position="170"/>
        <end position="187"/>
    </location>
</feature>
<keyword evidence="5 7" id="KW-1133">Transmembrane helix</keyword>
<dbReference type="PANTHER" id="PTHR14233:SF4">
    <property type="entry name" value="SOLUTE CARRIER FAMILY 35 MEMBER F2"/>
    <property type="match status" value="1"/>
</dbReference>
<name>A0A292PIY6_9PEZI</name>
<dbReference type="EMBL" id="LN891208">
    <property type="protein sequence ID" value="CUS07449.1"/>
    <property type="molecule type" value="Genomic_DNA"/>
</dbReference>
<comment type="similarity">
    <text evidence="2">Belongs to the SLC35F solute transporter family.</text>
</comment>
<proteinExistence type="inferred from homology"/>
<dbReference type="GO" id="GO:0022857">
    <property type="term" value="F:transmembrane transporter activity"/>
    <property type="evidence" value="ECO:0007669"/>
    <property type="project" value="InterPro"/>
</dbReference>
<accession>A0A292PIY6</accession>
<feature type="transmembrane region" description="Helical" evidence="7">
    <location>
        <begin position="295"/>
        <end position="314"/>
    </location>
</feature>